<dbReference type="GO" id="GO:0005975">
    <property type="term" value="P:carbohydrate metabolic process"/>
    <property type="evidence" value="ECO:0007669"/>
    <property type="project" value="InterPro"/>
</dbReference>
<dbReference type="RefSeq" id="XP_009066607.1">
    <property type="nucleotide sequence ID" value="XM_009068359.1"/>
</dbReference>
<proteinExistence type="predicted"/>
<dbReference type="OMA" id="STEIACW"/>
<name>V3ZKB1_LOTGI</name>
<keyword evidence="2" id="KW-1185">Reference proteome</keyword>
<reference evidence="1 2" key="1">
    <citation type="journal article" date="2013" name="Nature">
        <title>Insights into bilaterian evolution from three spiralian genomes.</title>
        <authorList>
            <person name="Simakov O."/>
            <person name="Marletaz F."/>
            <person name="Cho S.J."/>
            <person name="Edsinger-Gonzales E."/>
            <person name="Havlak P."/>
            <person name="Hellsten U."/>
            <person name="Kuo D.H."/>
            <person name="Larsson T."/>
            <person name="Lv J."/>
            <person name="Arendt D."/>
            <person name="Savage R."/>
            <person name="Osoegawa K."/>
            <person name="de Jong P."/>
            <person name="Grimwood J."/>
            <person name="Chapman J.A."/>
            <person name="Shapiro H."/>
            <person name="Aerts A."/>
            <person name="Otillar R.P."/>
            <person name="Terry A.Y."/>
            <person name="Boore J.L."/>
            <person name="Grigoriev I.V."/>
            <person name="Lindberg D.R."/>
            <person name="Seaver E.C."/>
            <person name="Weisblat D.A."/>
            <person name="Putnam N.H."/>
            <person name="Rokhsar D.S."/>
        </authorList>
    </citation>
    <scope>NUCLEOTIDE SEQUENCE [LARGE SCALE GENOMIC DNA]</scope>
</reference>
<dbReference type="STRING" id="225164.V3ZKB1"/>
<dbReference type="CTD" id="20248118"/>
<dbReference type="InterPro" id="IPR008928">
    <property type="entry name" value="6-hairpin_glycosidase_sf"/>
</dbReference>
<accession>V3ZKB1</accession>
<dbReference type="Proteomes" id="UP000030746">
    <property type="component" value="Unassembled WGS sequence"/>
</dbReference>
<dbReference type="GeneID" id="20248118"/>
<protein>
    <submittedName>
        <fullName evidence="1">Uncharacterized protein</fullName>
    </submittedName>
</protein>
<evidence type="ECO:0000313" key="2">
    <source>
        <dbReference type="Proteomes" id="UP000030746"/>
    </source>
</evidence>
<organism evidence="1 2">
    <name type="scientific">Lottia gigantea</name>
    <name type="common">Giant owl limpet</name>
    <dbReference type="NCBI Taxonomy" id="225164"/>
    <lineage>
        <taxon>Eukaryota</taxon>
        <taxon>Metazoa</taxon>
        <taxon>Spiralia</taxon>
        <taxon>Lophotrochozoa</taxon>
        <taxon>Mollusca</taxon>
        <taxon>Gastropoda</taxon>
        <taxon>Patellogastropoda</taxon>
        <taxon>Lottioidea</taxon>
        <taxon>Lottiidae</taxon>
        <taxon>Lottia</taxon>
    </lineage>
</organism>
<sequence length="346" mass="39353">MEYLESSLKAVKFLAGRLNEKGQQPEEDTKNEISAIYKLPNQLLLSGQEALCNKVLDDIKERFLAPNGDFESDRSKTGWQRKTSLWLLAYNWPYVNGWMVVASQRAARFDISRPAYDYVKTFFHPVRGGFLWREAYDSSKGGEGIDQSMCAFMTAHLGYTALTVGDWERAKAAGEILCQFVAKQPNLDKEFLMKMDSSTGELVAEGYSAEDRTFFSVVRTEADNRYYQLGFPAIFLQKLYLATAQKHFLNTACAILDFADTCHPNIYKYYKTHKVGYGAALVARATGNEKYKIMAQKIADNMVSFQDPSGIYLPNCPLLERLDQSAEYAGWLREIYVELDGFTKQK</sequence>
<dbReference type="AlphaFoldDB" id="V3ZKB1"/>
<dbReference type="HOGENOM" id="CLU_064158_0_0_1"/>
<dbReference type="EMBL" id="KB203854">
    <property type="protein sequence ID" value="ESO82815.1"/>
    <property type="molecule type" value="Genomic_DNA"/>
</dbReference>
<evidence type="ECO:0000313" key="1">
    <source>
        <dbReference type="EMBL" id="ESO82815.1"/>
    </source>
</evidence>
<dbReference type="SUPFAM" id="SSF48208">
    <property type="entry name" value="Six-hairpin glycosidases"/>
    <property type="match status" value="1"/>
</dbReference>
<gene>
    <name evidence="1" type="ORF">LOTGIDRAFT_229826</name>
</gene>
<dbReference type="KEGG" id="lgi:LOTGIDRAFT_229826"/>
<dbReference type="OrthoDB" id="6134969at2759"/>